<name>A0ABR9VBZ7_9CYAN</name>
<feature type="transmembrane region" description="Helical" evidence="1">
    <location>
        <begin position="90"/>
        <end position="110"/>
    </location>
</feature>
<dbReference type="InterPro" id="IPR007038">
    <property type="entry name" value="HupE_UreJ"/>
</dbReference>
<dbReference type="EMBL" id="JADEWB010000031">
    <property type="protein sequence ID" value="MBE9236019.1"/>
    <property type="molecule type" value="Genomic_DNA"/>
</dbReference>
<feature type="transmembrane region" description="Helical" evidence="1">
    <location>
        <begin position="162"/>
        <end position="185"/>
    </location>
</feature>
<comment type="caution">
    <text evidence="2">The sequence shown here is derived from an EMBL/GenBank/DDBJ whole genome shotgun (WGS) entry which is preliminary data.</text>
</comment>
<keyword evidence="3" id="KW-1185">Reference proteome</keyword>
<evidence type="ECO:0000313" key="2">
    <source>
        <dbReference type="EMBL" id="MBE9236019.1"/>
    </source>
</evidence>
<gene>
    <name evidence="2" type="ORF">IQ227_08235</name>
</gene>
<keyword evidence="1" id="KW-0812">Transmembrane</keyword>
<feature type="transmembrane region" description="Helical" evidence="1">
    <location>
        <begin position="138"/>
        <end position="156"/>
    </location>
</feature>
<dbReference type="Proteomes" id="UP000606776">
    <property type="component" value="Unassembled WGS sequence"/>
</dbReference>
<feature type="transmembrane region" description="Helical" evidence="1">
    <location>
        <begin position="206"/>
        <end position="227"/>
    </location>
</feature>
<protein>
    <submittedName>
        <fullName evidence="2">HupE/UreJ family protein</fullName>
    </submittedName>
</protein>
<evidence type="ECO:0000313" key="3">
    <source>
        <dbReference type="Proteomes" id="UP000606776"/>
    </source>
</evidence>
<dbReference type="Pfam" id="PF04955">
    <property type="entry name" value="HupE_UreJ"/>
    <property type="match status" value="1"/>
</dbReference>
<proteinExistence type="predicted"/>
<organism evidence="2 3">
    <name type="scientific">Sphaerospermopsis aphanizomenoides LEGE 00250</name>
    <dbReference type="NCBI Taxonomy" id="2777972"/>
    <lineage>
        <taxon>Bacteria</taxon>
        <taxon>Bacillati</taxon>
        <taxon>Cyanobacteriota</taxon>
        <taxon>Cyanophyceae</taxon>
        <taxon>Nostocales</taxon>
        <taxon>Aphanizomenonaceae</taxon>
        <taxon>Sphaerospermopsis</taxon>
        <taxon>Sphaerospermopsis aphanizomenoides</taxon>
    </lineage>
</organism>
<feature type="transmembrane region" description="Helical" evidence="1">
    <location>
        <begin position="54"/>
        <end position="78"/>
    </location>
</feature>
<reference evidence="2 3" key="1">
    <citation type="submission" date="2020-10" db="EMBL/GenBank/DDBJ databases">
        <authorList>
            <person name="Castelo-Branco R."/>
            <person name="Eusebio N."/>
            <person name="Adriana R."/>
            <person name="Vieira A."/>
            <person name="Brugerolle De Fraissinette N."/>
            <person name="Rezende De Castro R."/>
            <person name="Schneider M.P."/>
            <person name="Vasconcelos V."/>
            <person name="Leao P.N."/>
        </authorList>
    </citation>
    <scope>NUCLEOTIDE SEQUENCE [LARGE SCALE GENOMIC DNA]</scope>
    <source>
        <strain evidence="2 3">LEGE 00250</strain>
    </source>
</reference>
<feature type="transmembrane region" description="Helical" evidence="1">
    <location>
        <begin position="21"/>
        <end position="42"/>
    </location>
</feature>
<evidence type="ECO:0000256" key="1">
    <source>
        <dbReference type="SAM" id="Phobius"/>
    </source>
</evidence>
<keyword evidence="1" id="KW-0472">Membrane</keyword>
<accession>A0ABR9VBZ7</accession>
<keyword evidence="1" id="KW-1133">Transmembrane helix</keyword>
<dbReference type="RefSeq" id="WP_193942444.1">
    <property type="nucleotide sequence ID" value="NZ_JADEWB010000031.1"/>
</dbReference>
<sequence length="228" mass="24098">MFKTTLSVSDGTNQVPTSQPYRLMGAIAALILISLITSSGGSPMKHTISNCWEGFIWGIADPVIGLDRLAGIVAVGLLSARFVRGAGIGLAFVFAAFLGQIIHLASLKLLGIDPGIEIFIAIFSILFGVIFILPTQISWLACTILSAIAGLLHGYADSQAIIGAQISTIATYLIGVSLTQTAIVLSARKIGIMFTKQASKQIFHKTIRWVGLTFCAIGVVFFANAVIS</sequence>
<feature type="transmembrane region" description="Helical" evidence="1">
    <location>
        <begin position="116"/>
        <end position="133"/>
    </location>
</feature>